<keyword evidence="1" id="KW-1133">Transmembrane helix</keyword>
<dbReference type="EMBL" id="JBHRYB010000014">
    <property type="protein sequence ID" value="MFC3681227.1"/>
    <property type="molecule type" value="Genomic_DNA"/>
</dbReference>
<dbReference type="Proteomes" id="UP001595722">
    <property type="component" value="Unassembled WGS sequence"/>
</dbReference>
<sequence length="279" mass="30176">MKITRQSGMSLIELMLAAALSLIISYFIMNIMITSSRTTSTAEGLSQAQETGRLVMDWLDGEISIAGYNSNYKSTASMAPMAALCTSTDVPPANNAHCTFDATNNTNGGDRLAIIRTTGGDSAAERDLRTCGGEKLDTTITDDMKQVIDVYWVSLNTGDTDPTNDYQFRCVTYDEAGIKQGSAQTIANGIESMQILVGVSDGSGTGNMVNFISANRVADWNSVTAVRIALLAREFSENNTLSQESRAYGLLDSVPADYDDTIARYVQNGTIWFPNTKKM</sequence>
<evidence type="ECO:0000256" key="1">
    <source>
        <dbReference type="SAM" id="Phobius"/>
    </source>
</evidence>
<keyword evidence="3" id="KW-1185">Reference proteome</keyword>
<evidence type="ECO:0000313" key="2">
    <source>
        <dbReference type="EMBL" id="MFC3681227.1"/>
    </source>
</evidence>
<gene>
    <name evidence="2" type="ORF">ACFOMG_14075</name>
</gene>
<comment type="caution">
    <text evidence="2">The sequence shown here is derived from an EMBL/GenBank/DDBJ whole genome shotgun (WGS) entry which is preliminary data.</text>
</comment>
<keyword evidence="1" id="KW-0472">Membrane</keyword>
<feature type="transmembrane region" description="Helical" evidence="1">
    <location>
        <begin position="12"/>
        <end position="33"/>
    </location>
</feature>
<dbReference type="RefSeq" id="WP_376867516.1">
    <property type="nucleotide sequence ID" value="NZ_JBHRYB010000014.1"/>
</dbReference>
<reference evidence="3" key="1">
    <citation type="journal article" date="2019" name="Int. J. Syst. Evol. Microbiol.">
        <title>The Global Catalogue of Microorganisms (GCM) 10K type strain sequencing project: providing services to taxonomists for standard genome sequencing and annotation.</title>
        <authorList>
            <consortium name="The Broad Institute Genomics Platform"/>
            <consortium name="The Broad Institute Genome Sequencing Center for Infectious Disease"/>
            <person name="Wu L."/>
            <person name="Ma J."/>
        </authorList>
    </citation>
    <scope>NUCLEOTIDE SEQUENCE [LARGE SCALE GENOMIC DNA]</scope>
    <source>
        <strain evidence="3">KCTC 42424</strain>
    </source>
</reference>
<dbReference type="InterPro" id="IPR032092">
    <property type="entry name" value="PilW"/>
</dbReference>
<proteinExistence type="predicted"/>
<protein>
    <submittedName>
        <fullName evidence="2">PilW family protein</fullName>
    </submittedName>
</protein>
<evidence type="ECO:0000313" key="3">
    <source>
        <dbReference type="Proteomes" id="UP001595722"/>
    </source>
</evidence>
<accession>A0ABV7VVH9</accession>
<dbReference type="Pfam" id="PF16074">
    <property type="entry name" value="PilW"/>
    <property type="match status" value="1"/>
</dbReference>
<organism evidence="2 3">
    <name type="scientific">Bacterioplanoides pacificum</name>
    <dbReference type="NCBI Taxonomy" id="1171596"/>
    <lineage>
        <taxon>Bacteria</taxon>
        <taxon>Pseudomonadati</taxon>
        <taxon>Pseudomonadota</taxon>
        <taxon>Gammaproteobacteria</taxon>
        <taxon>Oceanospirillales</taxon>
        <taxon>Oceanospirillaceae</taxon>
        <taxon>Bacterioplanoides</taxon>
    </lineage>
</organism>
<name>A0ABV7VVH9_9GAMM</name>
<keyword evidence="1" id="KW-0812">Transmembrane</keyword>